<dbReference type="PANTHER" id="PTHR38774">
    <property type="entry name" value="CYTOPLASMIC PROTEIN-RELATED"/>
    <property type="match status" value="1"/>
</dbReference>
<organism evidence="1">
    <name type="scientific">marine metagenome</name>
    <dbReference type="NCBI Taxonomy" id="408172"/>
    <lineage>
        <taxon>unclassified sequences</taxon>
        <taxon>metagenomes</taxon>
        <taxon>ecological metagenomes</taxon>
    </lineage>
</organism>
<accession>A0A381N8F5</accession>
<dbReference type="Pfam" id="PF06853">
    <property type="entry name" value="DUF1249"/>
    <property type="match status" value="1"/>
</dbReference>
<reference evidence="1" key="1">
    <citation type="submission" date="2018-05" db="EMBL/GenBank/DDBJ databases">
        <authorList>
            <person name="Lanie J.A."/>
            <person name="Ng W.-L."/>
            <person name="Kazmierczak K.M."/>
            <person name="Andrzejewski T.M."/>
            <person name="Davidsen T.M."/>
            <person name="Wayne K.J."/>
            <person name="Tettelin H."/>
            <person name="Glass J.I."/>
            <person name="Rusch D."/>
            <person name="Podicherti R."/>
            <person name="Tsui H.-C.T."/>
            <person name="Winkler M.E."/>
        </authorList>
    </citation>
    <scope>NUCLEOTIDE SEQUENCE</scope>
</reference>
<protein>
    <recommendedName>
        <fullName evidence="2">DUF1249 domain-containing protein</fullName>
    </recommendedName>
</protein>
<dbReference type="InterPro" id="IPR009659">
    <property type="entry name" value="DUF1249"/>
</dbReference>
<sequence>MSKSNYSIDLIKQMAECDANYIRLLKLVPQLRSYRDRSAIVYPRRDSDISNHEQMKRTISNKEPGKILEGLTSEFCIADFYNSNQKVTVKIKILESFKYTTVLEITQQPELKKWMTNSPMLVRVYHDASTAEVVSYQGHRNLKPRYSQPNPEMYHADEKMQVNKFLGECLTHCLKAGRSANAPELLFKI</sequence>
<dbReference type="AlphaFoldDB" id="A0A381N8F5"/>
<evidence type="ECO:0000313" key="1">
    <source>
        <dbReference type="EMBL" id="SUZ50777.1"/>
    </source>
</evidence>
<name>A0A381N8F5_9ZZZZ</name>
<proteinExistence type="predicted"/>
<dbReference type="PANTHER" id="PTHR38774:SF1">
    <property type="entry name" value="CYTOPLASMIC PROTEIN"/>
    <property type="match status" value="1"/>
</dbReference>
<gene>
    <name evidence="1" type="ORF">METZ01_LOCUS3631</name>
</gene>
<dbReference type="EMBL" id="UINC01000188">
    <property type="protein sequence ID" value="SUZ50777.1"/>
    <property type="molecule type" value="Genomic_DNA"/>
</dbReference>
<evidence type="ECO:0008006" key="2">
    <source>
        <dbReference type="Google" id="ProtNLM"/>
    </source>
</evidence>